<dbReference type="OrthoDB" id="7824010at2"/>
<proteinExistence type="predicted"/>
<gene>
    <name evidence="1" type="ORF">E2L05_17785</name>
</gene>
<dbReference type="InterPro" id="IPR011990">
    <property type="entry name" value="TPR-like_helical_dom_sf"/>
</dbReference>
<accession>A0A4R6AMR3</accession>
<evidence type="ECO:0000313" key="2">
    <source>
        <dbReference type="Proteomes" id="UP000294562"/>
    </source>
</evidence>
<dbReference type="SUPFAM" id="SSF81901">
    <property type="entry name" value="HCP-like"/>
    <property type="match status" value="1"/>
</dbReference>
<name>A0A4R6AMR3_9RHOB</name>
<dbReference type="Gene3D" id="1.25.40.10">
    <property type="entry name" value="Tetratricopeptide repeat domain"/>
    <property type="match status" value="1"/>
</dbReference>
<organism evidence="1 2">
    <name type="scientific">Meridianimarinicoccus aquatilis</name>
    <dbReference type="NCBI Taxonomy" id="2552766"/>
    <lineage>
        <taxon>Bacteria</taxon>
        <taxon>Pseudomonadati</taxon>
        <taxon>Pseudomonadota</taxon>
        <taxon>Alphaproteobacteria</taxon>
        <taxon>Rhodobacterales</taxon>
        <taxon>Paracoccaceae</taxon>
        <taxon>Meridianimarinicoccus</taxon>
    </lineage>
</organism>
<protein>
    <submittedName>
        <fullName evidence="1">Sel1 repeat family protein</fullName>
    </submittedName>
</protein>
<reference evidence="1 2" key="1">
    <citation type="submission" date="2019-03" db="EMBL/GenBank/DDBJ databases">
        <title>Rhodobacteraceae bacterium SM1902, a new member of the family Rhodobacteraceae isolated from Yantai.</title>
        <authorList>
            <person name="Sun Y."/>
        </authorList>
    </citation>
    <scope>NUCLEOTIDE SEQUENCE [LARGE SCALE GENOMIC DNA]</scope>
    <source>
        <strain evidence="1 2">SM1902</strain>
    </source>
</reference>
<comment type="caution">
    <text evidence="1">The sequence shown here is derived from an EMBL/GenBank/DDBJ whole genome shotgun (WGS) entry which is preliminary data.</text>
</comment>
<dbReference type="Proteomes" id="UP000294562">
    <property type="component" value="Unassembled WGS sequence"/>
</dbReference>
<keyword evidence="2" id="KW-1185">Reference proteome</keyword>
<sequence length="244" mass="26626">MALFRKPFFKSENAGVEDEYVTGVRHLQRGDMNAASRHLVKAAEGGHASAFYNLSILWGSGAVSPYDFDAAADCWYKAAAAGHPKAQESLWLLEAADRGGFGTENLIDMALKQGKNGTFLQSSVMICAARFFDVTCKKYGATNDVIAYELDGAASSDWKFIHAFIERMGIDRSFYEGGLNRLSEGSAADQVTDGLNDLAVAMGQIGYDQNFIVMARCSIVGYIILKSPYGQHAEPLRGLDTFFK</sequence>
<dbReference type="AlphaFoldDB" id="A0A4R6AMR3"/>
<dbReference type="RefSeq" id="WP_133344153.1">
    <property type="nucleotide sequence ID" value="NZ_SMZO01000063.1"/>
</dbReference>
<evidence type="ECO:0000313" key="1">
    <source>
        <dbReference type="EMBL" id="TDL84594.1"/>
    </source>
</evidence>
<dbReference type="EMBL" id="SMZO01000063">
    <property type="protein sequence ID" value="TDL84594.1"/>
    <property type="molecule type" value="Genomic_DNA"/>
</dbReference>